<dbReference type="AlphaFoldDB" id="A0A7S4C1B0"/>
<feature type="region of interest" description="Disordered" evidence="2">
    <location>
        <begin position="1"/>
        <end position="89"/>
    </location>
</feature>
<feature type="region of interest" description="Disordered" evidence="2">
    <location>
        <begin position="169"/>
        <end position="202"/>
    </location>
</feature>
<keyword evidence="1" id="KW-0175">Coiled coil</keyword>
<feature type="compositionally biased region" description="Low complexity" evidence="2">
    <location>
        <begin position="55"/>
        <end position="72"/>
    </location>
</feature>
<proteinExistence type="predicted"/>
<accession>A0A7S4C1B0</accession>
<reference evidence="3" key="1">
    <citation type="submission" date="2021-01" db="EMBL/GenBank/DDBJ databases">
        <authorList>
            <person name="Corre E."/>
            <person name="Pelletier E."/>
            <person name="Niang G."/>
            <person name="Scheremetjew M."/>
            <person name="Finn R."/>
            <person name="Kale V."/>
            <person name="Holt S."/>
            <person name="Cochrane G."/>
            <person name="Meng A."/>
            <person name="Brown T."/>
            <person name="Cohen L."/>
        </authorList>
    </citation>
    <scope>NUCLEOTIDE SEQUENCE</scope>
    <source>
        <strain evidence="3">CCMP645</strain>
    </source>
</reference>
<evidence type="ECO:0000256" key="1">
    <source>
        <dbReference type="SAM" id="Coils"/>
    </source>
</evidence>
<organism evidence="3">
    <name type="scientific">Chrysotila carterae</name>
    <name type="common">Marine alga</name>
    <name type="synonym">Syracosphaera carterae</name>
    <dbReference type="NCBI Taxonomy" id="13221"/>
    <lineage>
        <taxon>Eukaryota</taxon>
        <taxon>Haptista</taxon>
        <taxon>Haptophyta</taxon>
        <taxon>Prymnesiophyceae</taxon>
        <taxon>Isochrysidales</taxon>
        <taxon>Isochrysidaceae</taxon>
        <taxon>Chrysotila</taxon>
    </lineage>
</organism>
<feature type="region of interest" description="Disordered" evidence="2">
    <location>
        <begin position="285"/>
        <end position="311"/>
    </location>
</feature>
<dbReference type="EMBL" id="HBIZ01056897">
    <property type="protein sequence ID" value="CAE0783350.1"/>
    <property type="molecule type" value="Transcribed_RNA"/>
</dbReference>
<feature type="compositionally biased region" description="Basic and acidic residues" evidence="2">
    <location>
        <begin position="169"/>
        <end position="186"/>
    </location>
</feature>
<sequence>MPEAKWKPSMELAHQARNQGGYTRLEHPHPGGLIPVPSHHSRAPPRRLPPVSSQPKIAPRGAAKPPAGARHAAQTDVNSRPRQIEEPLSVADFVAQAQPGYKRSPSAENNLDGEQNKGLIELIHQLQGQVQQQQFQFNTLASEARENTADLRREIAILRLELSEHTCKHELDHSEATTRETSKRDASSAGMLGDQAATESHANVMDSPEVQALTRRLVQTDAEVTQLRAEVAALRDTARVQPDAKEAHGTAFERQEAAAEVEKEVVAAVEVPEAEVQVEAEAEIKADAEMETQAEGETEIEVEAEGDRDRG</sequence>
<protein>
    <submittedName>
        <fullName evidence="3">Uncharacterized protein</fullName>
    </submittedName>
</protein>
<feature type="coiled-coil region" evidence="1">
    <location>
        <begin position="210"/>
        <end position="237"/>
    </location>
</feature>
<feature type="compositionally biased region" description="Acidic residues" evidence="2">
    <location>
        <begin position="289"/>
        <end position="304"/>
    </location>
</feature>
<evidence type="ECO:0000313" key="3">
    <source>
        <dbReference type="EMBL" id="CAE0783350.1"/>
    </source>
</evidence>
<evidence type="ECO:0000256" key="2">
    <source>
        <dbReference type="SAM" id="MobiDB-lite"/>
    </source>
</evidence>
<name>A0A7S4C1B0_CHRCT</name>
<gene>
    <name evidence="3" type="ORF">PCAR00345_LOCUS36053</name>
</gene>